<keyword evidence="1" id="KW-0001">2Fe-2S</keyword>
<dbReference type="Pfam" id="PF00111">
    <property type="entry name" value="Fer2"/>
    <property type="match status" value="1"/>
</dbReference>
<evidence type="ECO:0000256" key="2">
    <source>
        <dbReference type="ARBA" id="ARBA00022723"/>
    </source>
</evidence>
<proteinExistence type="predicted"/>
<dbReference type="GO" id="GO:0046872">
    <property type="term" value="F:metal ion binding"/>
    <property type="evidence" value="ECO:0007669"/>
    <property type="project" value="UniProtKB-KW"/>
</dbReference>
<dbReference type="InterPro" id="IPR001041">
    <property type="entry name" value="2Fe-2S_ferredoxin-type"/>
</dbReference>
<keyword evidence="2" id="KW-0479">Metal-binding</keyword>
<evidence type="ECO:0000313" key="7">
    <source>
        <dbReference type="Proteomes" id="UP000322699"/>
    </source>
</evidence>
<dbReference type="InterPro" id="IPR001055">
    <property type="entry name" value="Adrenodoxin-like"/>
</dbReference>
<dbReference type="PANTHER" id="PTHR23426:SF67">
    <property type="entry name" value="2FE-2S FERREDOXIN-TYPE DOMAIN-CONTAINING PROTEIN"/>
    <property type="match status" value="1"/>
</dbReference>
<gene>
    <name evidence="6" type="primary">camB</name>
    <name evidence="6" type="ORF">LF1_36540</name>
</gene>
<dbReference type="InterPro" id="IPR012675">
    <property type="entry name" value="Beta-grasp_dom_sf"/>
</dbReference>
<evidence type="ECO:0000256" key="3">
    <source>
        <dbReference type="ARBA" id="ARBA00023004"/>
    </source>
</evidence>
<evidence type="ECO:0000256" key="4">
    <source>
        <dbReference type="ARBA" id="ARBA00023014"/>
    </source>
</evidence>
<feature type="domain" description="2Fe-2S ferredoxin-type" evidence="5">
    <location>
        <begin position="2"/>
        <end position="103"/>
    </location>
</feature>
<dbReference type="PROSITE" id="PS51085">
    <property type="entry name" value="2FE2S_FER_2"/>
    <property type="match status" value="1"/>
</dbReference>
<name>A0A5B1CNF6_9BACT</name>
<dbReference type="Gene3D" id="3.10.20.30">
    <property type="match status" value="1"/>
</dbReference>
<dbReference type="GO" id="GO:0009055">
    <property type="term" value="F:electron transfer activity"/>
    <property type="evidence" value="ECO:0007669"/>
    <property type="project" value="TreeGrafter"/>
</dbReference>
<evidence type="ECO:0000256" key="1">
    <source>
        <dbReference type="ARBA" id="ARBA00022714"/>
    </source>
</evidence>
<dbReference type="OrthoDB" id="9799640at2"/>
<accession>A0A5B1CNF6</accession>
<dbReference type="RefSeq" id="WP_068258153.1">
    <property type="nucleotide sequence ID" value="NZ_LWSK01000003.1"/>
</dbReference>
<comment type="caution">
    <text evidence="6">The sequence shown here is derived from an EMBL/GenBank/DDBJ whole genome shotgun (WGS) entry which is preliminary data.</text>
</comment>
<dbReference type="Proteomes" id="UP000322699">
    <property type="component" value="Unassembled WGS sequence"/>
</dbReference>
<evidence type="ECO:0000259" key="5">
    <source>
        <dbReference type="PROSITE" id="PS51085"/>
    </source>
</evidence>
<dbReference type="InterPro" id="IPR036010">
    <property type="entry name" value="2Fe-2S_ferredoxin-like_sf"/>
</dbReference>
<organism evidence="6 7">
    <name type="scientific">Rubripirellula obstinata</name>
    <dbReference type="NCBI Taxonomy" id="406547"/>
    <lineage>
        <taxon>Bacteria</taxon>
        <taxon>Pseudomonadati</taxon>
        <taxon>Planctomycetota</taxon>
        <taxon>Planctomycetia</taxon>
        <taxon>Pirellulales</taxon>
        <taxon>Pirellulaceae</taxon>
        <taxon>Rubripirellula</taxon>
    </lineage>
</organism>
<dbReference type="EMBL" id="VRLW01000001">
    <property type="protein sequence ID" value="KAA1261110.1"/>
    <property type="molecule type" value="Genomic_DNA"/>
</dbReference>
<keyword evidence="3" id="KW-0408">Iron</keyword>
<dbReference type="GO" id="GO:0140647">
    <property type="term" value="P:P450-containing electron transport chain"/>
    <property type="evidence" value="ECO:0007669"/>
    <property type="project" value="InterPro"/>
</dbReference>
<dbReference type="AlphaFoldDB" id="A0A5B1CNF6"/>
<keyword evidence="4" id="KW-0411">Iron-sulfur</keyword>
<protein>
    <submittedName>
        <fullName evidence="6">Putidaredoxin</fullName>
    </submittedName>
</protein>
<evidence type="ECO:0000313" key="6">
    <source>
        <dbReference type="EMBL" id="KAA1261110.1"/>
    </source>
</evidence>
<reference evidence="6 7" key="1">
    <citation type="submission" date="2019-08" db="EMBL/GenBank/DDBJ databases">
        <title>Deep-cultivation of Planctomycetes and their phenomic and genomic characterization uncovers novel biology.</title>
        <authorList>
            <person name="Wiegand S."/>
            <person name="Jogler M."/>
            <person name="Boedeker C."/>
            <person name="Pinto D."/>
            <person name="Vollmers J."/>
            <person name="Rivas-Marin E."/>
            <person name="Kohn T."/>
            <person name="Peeters S.H."/>
            <person name="Heuer A."/>
            <person name="Rast P."/>
            <person name="Oberbeckmann S."/>
            <person name="Bunk B."/>
            <person name="Jeske O."/>
            <person name="Meyerdierks A."/>
            <person name="Storesund J.E."/>
            <person name="Kallscheuer N."/>
            <person name="Luecker S."/>
            <person name="Lage O.M."/>
            <person name="Pohl T."/>
            <person name="Merkel B.J."/>
            <person name="Hornburger P."/>
            <person name="Mueller R.-W."/>
            <person name="Bruemmer F."/>
            <person name="Labrenz M."/>
            <person name="Spormann A.M."/>
            <person name="Op Den Camp H."/>
            <person name="Overmann J."/>
            <person name="Amann R."/>
            <person name="Jetten M.S.M."/>
            <person name="Mascher T."/>
            <person name="Medema M.H."/>
            <person name="Devos D.P."/>
            <person name="Kaster A.-K."/>
            <person name="Ovreas L."/>
            <person name="Rohde M."/>
            <person name="Galperin M.Y."/>
            <person name="Jogler C."/>
        </authorList>
    </citation>
    <scope>NUCLEOTIDE SEQUENCE [LARGE SCALE GENOMIC DNA]</scope>
    <source>
        <strain evidence="6 7">LF1</strain>
    </source>
</reference>
<keyword evidence="7" id="KW-1185">Reference proteome</keyword>
<dbReference type="PRINTS" id="PR00355">
    <property type="entry name" value="ADRENODOXIN"/>
</dbReference>
<sequence length="103" mass="10904">MPKVTYVTPSGDEVVVNSDEPNLMQAAVTNQVEGILGDCGGVASCATCHVHIDPQWIDKVGPATDIEQGMLELEDNATDNSRLGCQVKLTPELDGLVVRVVGQ</sequence>
<dbReference type="PANTHER" id="PTHR23426">
    <property type="entry name" value="FERREDOXIN/ADRENODOXIN"/>
    <property type="match status" value="1"/>
</dbReference>
<dbReference type="GO" id="GO:0051537">
    <property type="term" value="F:2 iron, 2 sulfur cluster binding"/>
    <property type="evidence" value="ECO:0007669"/>
    <property type="project" value="UniProtKB-KW"/>
</dbReference>
<dbReference type="CDD" id="cd00207">
    <property type="entry name" value="fer2"/>
    <property type="match status" value="1"/>
</dbReference>
<dbReference type="SUPFAM" id="SSF54292">
    <property type="entry name" value="2Fe-2S ferredoxin-like"/>
    <property type="match status" value="1"/>
</dbReference>